<dbReference type="AlphaFoldDB" id="A0A1R2AWX1"/>
<evidence type="ECO:0000313" key="2">
    <source>
        <dbReference type="EMBL" id="OMJ69029.1"/>
    </source>
</evidence>
<keyword evidence="3" id="KW-1185">Reference proteome</keyword>
<gene>
    <name evidence="2" type="ORF">SteCoe_33361</name>
</gene>
<sequence>MDDKKLASSARRQIGKENKIKDAELMKELMKQERRMYWEDYRGMLYRNFKSDFYIGMGVSTTLAIVVRSVVIFPLVMSTFFTFEAGRTWIQVPRPTYDFKDD</sequence>
<dbReference type="Proteomes" id="UP000187209">
    <property type="component" value="Unassembled WGS sequence"/>
</dbReference>
<proteinExistence type="predicted"/>
<keyword evidence="1" id="KW-0472">Membrane</keyword>
<dbReference type="EMBL" id="MPUH01001250">
    <property type="protein sequence ID" value="OMJ69029.1"/>
    <property type="molecule type" value="Genomic_DNA"/>
</dbReference>
<reference evidence="2 3" key="1">
    <citation type="submission" date="2016-11" db="EMBL/GenBank/DDBJ databases">
        <title>The macronuclear genome of Stentor coeruleus: a giant cell with tiny introns.</title>
        <authorList>
            <person name="Slabodnick M."/>
            <person name="Ruby J.G."/>
            <person name="Reiff S.B."/>
            <person name="Swart E.C."/>
            <person name="Gosai S."/>
            <person name="Prabakaran S."/>
            <person name="Witkowska E."/>
            <person name="Larue G.E."/>
            <person name="Fisher S."/>
            <person name="Freeman R.M."/>
            <person name="Gunawardena J."/>
            <person name="Chu W."/>
            <person name="Stover N.A."/>
            <person name="Gregory B.D."/>
            <person name="Nowacki M."/>
            <person name="Derisi J."/>
            <person name="Roy S.W."/>
            <person name="Marshall W.F."/>
            <person name="Sood P."/>
        </authorList>
    </citation>
    <scope>NUCLEOTIDE SEQUENCE [LARGE SCALE GENOMIC DNA]</scope>
    <source>
        <strain evidence="2">WM001</strain>
    </source>
</reference>
<keyword evidence="1" id="KW-1133">Transmembrane helix</keyword>
<evidence type="ECO:0000256" key="1">
    <source>
        <dbReference type="SAM" id="Phobius"/>
    </source>
</evidence>
<keyword evidence="1" id="KW-0812">Transmembrane</keyword>
<name>A0A1R2AWX1_9CILI</name>
<evidence type="ECO:0000313" key="3">
    <source>
        <dbReference type="Proteomes" id="UP000187209"/>
    </source>
</evidence>
<comment type="caution">
    <text evidence="2">The sequence shown here is derived from an EMBL/GenBank/DDBJ whole genome shotgun (WGS) entry which is preliminary data.</text>
</comment>
<organism evidence="2 3">
    <name type="scientific">Stentor coeruleus</name>
    <dbReference type="NCBI Taxonomy" id="5963"/>
    <lineage>
        <taxon>Eukaryota</taxon>
        <taxon>Sar</taxon>
        <taxon>Alveolata</taxon>
        <taxon>Ciliophora</taxon>
        <taxon>Postciliodesmatophora</taxon>
        <taxon>Heterotrichea</taxon>
        <taxon>Heterotrichida</taxon>
        <taxon>Stentoridae</taxon>
        <taxon>Stentor</taxon>
    </lineage>
</organism>
<feature type="transmembrane region" description="Helical" evidence="1">
    <location>
        <begin position="53"/>
        <end position="77"/>
    </location>
</feature>
<protein>
    <submittedName>
        <fullName evidence="2">Uncharacterized protein</fullName>
    </submittedName>
</protein>
<accession>A0A1R2AWX1</accession>